<evidence type="ECO:0000313" key="9">
    <source>
        <dbReference type="EMBL" id="PWN43804.1"/>
    </source>
</evidence>
<dbReference type="AlphaFoldDB" id="A0A316W2S9"/>
<evidence type="ECO:0000256" key="1">
    <source>
        <dbReference type="ARBA" id="ARBA00004123"/>
    </source>
</evidence>
<proteinExistence type="predicted"/>
<keyword evidence="10" id="KW-1185">Reference proteome</keyword>
<dbReference type="RefSeq" id="XP_025370964.1">
    <property type="nucleotide sequence ID" value="XM_025513492.1"/>
</dbReference>
<dbReference type="OrthoDB" id="39175at2759"/>
<dbReference type="EMBL" id="KZ819366">
    <property type="protein sequence ID" value="PWN43804.1"/>
    <property type="molecule type" value="Genomic_DNA"/>
</dbReference>
<dbReference type="Proteomes" id="UP000245783">
    <property type="component" value="Unassembled WGS sequence"/>
</dbReference>
<evidence type="ECO:0000256" key="5">
    <source>
        <dbReference type="ARBA" id="ARBA00023242"/>
    </source>
</evidence>
<keyword evidence="7" id="KW-0472">Membrane</keyword>
<keyword evidence="3" id="KW-0238">DNA-binding</keyword>
<accession>A0A316W2S9</accession>
<evidence type="ECO:0000256" key="3">
    <source>
        <dbReference type="ARBA" id="ARBA00023125"/>
    </source>
</evidence>
<feature type="region of interest" description="Disordered" evidence="6">
    <location>
        <begin position="100"/>
        <end position="208"/>
    </location>
</feature>
<keyword evidence="7" id="KW-0812">Transmembrane</keyword>
<comment type="subcellular location">
    <subcellularLocation>
        <location evidence="1">Nucleus</location>
    </subcellularLocation>
</comment>
<keyword evidence="2" id="KW-0805">Transcription regulation</keyword>
<organism evidence="9 10">
    <name type="scientific">Ceraceosorus guamensis</name>
    <dbReference type="NCBI Taxonomy" id="1522189"/>
    <lineage>
        <taxon>Eukaryota</taxon>
        <taxon>Fungi</taxon>
        <taxon>Dikarya</taxon>
        <taxon>Basidiomycota</taxon>
        <taxon>Ustilaginomycotina</taxon>
        <taxon>Exobasidiomycetes</taxon>
        <taxon>Ceraceosorales</taxon>
        <taxon>Ceraceosoraceae</taxon>
        <taxon>Ceraceosorus</taxon>
    </lineage>
</organism>
<feature type="compositionally biased region" description="Polar residues" evidence="6">
    <location>
        <begin position="163"/>
        <end position="175"/>
    </location>
</feature>
<dbReference type="PANTHER" id="PTHR31845:SF19">
    <property type="entry name" value="TRANSCRIPTION FACTOR DOMAIN-CONTAINING PROTEIN"/>
    <property type="match status" value="1"/>
</dbReference>
<dbReference type="InParanoid" id="A0A316W2S9"/>
<sequence length="801" mass="84267">MPPIRTKLEVDDQSPPGSSALGGPAQGEIKLQRACVACRRSKVKCIHTGSPPCRRCADTNQECKFRLRADDETWRERTDDTLSRLANAVDTLLSRGPASASIAAPSAGGQMNGHSGHSGLPPFPSPGHSGTLRSRTFSSGNHGPGAVMGPPTGPGARYGATHASPSYSTTGSSPNAGGPGAFMTTPGGSSMSDASGPAAGPSRLPFLPPAAQTTGVPVGVPMVQAPGSEAGIGPYMLPALTPGGTARSPMPLISSAAAGMSGGAGLSMGFRRFIPPTIGPGQCAPSPALLHVGATAAPIFVNSPQQGVKWMHGCTSDYAKATHNIGRDDPRLNAISMGVVPMDRARALYLLFADKLQPHCFGFPTYPADGNMTPLIISVILMCSSLHNPLYRDEYYPKLKNDCLETINPNQQVSGDMPLDPELGIGVEEITGACIAAAYLPSALALRIAFVTRWWALGYFKNFEIERNVTLGECLTILPPFRQIDLVDKLRVWLAAYVAEGQQCFIADVPSLAPAQLPGPYIEALRGALYEQADKGPKASSSNGVDAASTVSASVSDKTCPMPDRQLLAHAGILSILLGAQQAQREGAGRTSPGEVSRIARTWTTWLEEIERWRLEAGAHEDLSAATASAMDVSLTYHLARAHVGSLANEPEGVMHPHVAQLAAQDGGFQLAQSRAVSSAKESAVSALLLASARNGFADRLVYLPTFYHFLLSHAAGFLLLLVQRKWRVLLAGESQRILDLVETFTKTYIFEISAYVPSTDPNAHGNASNGIGAVHPALATAESLQGALRHVLSQCRPGPA</sequence>
<dbReference type="InterPro" id="IPR051089">
    <property type="entry name" value="prtT"/>
</dbReference>
<dbReference type="GeneID" id="37035362"/>
<evidence type="ECO:0000259" key="8">
    <source>
        <dbReference type="PROSITE" id="PS50048"/>
    </source>
</evidence>
<dbReference type="PANTHER" id="PTHR31845">
    <property type="entry name" value="FINGER DOMAIN PROTEIN, PUTATIVE-RELATED"/>
    <property type="match status" value="1"/>
</dbReference>
<evidence type="ECO:0000256" key="2">
    <source>
        <dbReference type="ARBA" id="ARBA00023015"/>
    </source>
</evidence>
<dbReference type="GO" id="GO:0000976">
    <property type="term" value="F:transcription cis-regulatory region binding"/>
    <property type="evidence" value="ECO:0007669"/>
    <property type="project" value="TreeGrafter"/>
</dbReference>
<dbReference type="SUPFAM" id="SSF57701">
    <property type="entry name" value="Zn2/Cys6 DNA-binding domain"/>
    <property type="match status" value="1"/>
</dbReference>
<dbReference type="PROSITE" id="PS50048">
    <property type="entry name" value="ZN2_CY6_FUNGAL_2"/>
    <property type="match status" value="1"/>
</dbReference>
<dbReference type="GO" id="GO:0000981">
    <property type="term" value="F:DNA-binding transcription factor activity, RNA polymerase II-specific"/>
    <property type="evidence" value="ECO:0007669"/>
    <property type="project" value="InterPro"/>
</dbReference>
<name>A0A316W2S9_9BASI</name>
<feature type="transmembrane region" description="Helical" evidence="7">
    <location>
        <begin position="702"/>
        <end position="723"/>
    </location>
</feature>
<evidence type="ECO:0000313" key="10">
    <source>
        <dbReference type="Proteomes" id="UP000245783"/>
    </source>
</evidence>
<protein>
    <recommendedName>
        <fullName evidence="8">Zn(2)-C6 fungal-type domain-containing protein</fullName>
    </recommendedName>
</protein>
<dbReference type="Pfam" id="PF00172">
    <property type="entry name" value="Zn_clus"/>
    <property type="match status" value="1"/>
</dbReference>
<keyword evidence="5" id="KW-0539">Nucleus</keyword>
<dbReference type="CDD" id="cd00067">
    <property type="entry name" value="GAL4"/>
    <property type="match status" value="1"/>
</dbReference>
<feature type="compositionally biased region" description="Low complexity" evidence="6">
    <location>
        <begin position="100"/>
        <end position="109"/>
    </location>
</feature>
<keyword evidence="4" id="KW-0804">Transcription</keyword>
<keyword evidence="7" id="KW-1133">Transmembrane helix</keyword>
<dbReference type="Gene3D" id="4.10.240.10">
    <property type="entry name" value="Zn(2)-C6 fungal-type DNA-binding domain"/>
    <property type="match status" value="1"/>
</dbReference>
<dbReference type="GO" id="GO:0008270">
    <property type="term" value="F:zinc ion binding"/>
    <property type="evidence" value="ECO:0007669"/>
    <property type="project" value="InterPro"/>
</dbReference>
<dbReference type="PROSITE" id="PS00463">
    <property type="entry name" value="ZN2_CY6_FUNGAL_1"/>
    <property type="match status" value="1"/>
</dbReference>
<dbReference type="GO" id="GO:0005634">
    <property type="term" value="C:nucleus"/>
    <property type="evidence" value="ECO:0007669"/>
    <property type="project" value="UniProtKB-SubCell"/>
</dbReference>
<feature type="compositionally biased region" description="Basic and acidic residues" evidence="6">
    <location>
        <begin position="1"/>
        <end position="10"/>
    </location>
</feature>
<evidence type="ECO:0000256" key="7">
    <source>
        <dbReference type="SAM" id="Phobius"/>
    </source>
</evidence>
<dbReference type="InterPro" id="IPR001138">
    <property type="entry name" value="Zn2Cys6_DnaBD"/>
</dbReference>
<evidence type="ECO:0000256" key="4">
    <source>
        <dbReference type="ARBA" id="ARBA00023163"/>
    </source>
</evidence>
<dbReference type="InterPro" id="IPR036864">
    <property type="entry name" value="Zn2-C6_fun-type_DNA-bd_sf"/>
</dbReference>
<gene>
    <name evidence="9" type="ORF">IE81DRAFT_321973</name>
</gene>
<evidence type="ECO:0000256" key="6">
    <source>
        <dbReference type="SAM" id="MobiDB-lite"/>
    </source>
</evidence>
<feature type="region of interest" description="Disordered" evidence="6">
    <location>
        <begin position="1"/>
        <end position="26"/>
    </location>
</feature>
<feature type="domain" description="Zn(2)-C6 fungal-type" evidence="8">
    <location>
        <begin position="34"/>
        <end position="65"/>
    </location>
</feature>
<reference evidence="9 10" key="1">
    <citation type="journal article" date="2018" name="Mol. Biol. Evol.">
        <title>Broad Genomic Sampling Reveals a Smut Pathogenic Ancestry of the Fungal Clade Ustilaginomycotina.</title>
        <authorList>
            <person name="Kijpornyongpan T."/>
            <person name="Mondo S.J."/>
            <person name="Barry K."/>
            <person name="Sandor L."/>
            <person name="Lee J."/>
            <person name="Lipzen A."/>
            <person name="Pangilinan J."/>
            <person name="LaButti K."/>
            <person name="Hainaut M."/>
            <person name="Henrissat B."/>
            <person name="Grigoriev I.V."/>
            <person name="Spatafora J.W."/>
            <person name="Aime M.C."/>
        </authorList>
    </citation>
    <scope>NUCLEOTIDE SEQUENCE [LARGE SCALE GENOMIC DNA]</scope>
    <source>
        <strain evidence="9 10">MCA 4658</strain>
    </source>
</reference>
<feature type="compositionally biased region" description="Polar residues" evidence="6">
    <location>
        <begin position="131"/>
        <end position="141"/>
    </location>
</feature>
<dbReference type="STRING" id="1522189.A0A316W2S9"/>